<dbReference type="AlphaFoldDB" id="K9YSS9"/>
<protein>
    <submittedName>
        <fullName evidence="2">Uncharacterized protein</fullName>
    </submittedName>
</protein>
<dbReference type="Proteomes" id="UP000010482">
    <property type="component" value="Chromosome"/>
</dbReference>
<sequence>MNQSDPELAQQVQRLHLVAVYSRWVLVVGSWLVVIPIALWQLQEEIALMRSYFTIAAVRYALIFNPICSIALAWCLGITTAVLLWQSSNILFGFSSAYRHRLEKQVMRIRKQGKSHPFWRWVIDQ</sequence>
<dbReference type="OrthoDB" id="425848at2"/>
<dbReference type="HOGENOM" id="CLU_126044_1_0_3"/>
<keyword evidence="3" id="KW-1185">Reference proteome</keyword>
<evidence type="ECO:0000313" key="3">
    <source>
        <dbReference type="Proteomes" id="UP000010482"/>
    </source>
</evidence>
<dbReference type="RefSeq" id="WP_015228948.1">
    <property type="nucleotide sequence ID" value="NC_019780.1"/>
</dbReference>
<keyword evidence="1" id="KW-0472">Membrane</keyword>
<dbReference type="KEGG" id="dsl:Dacsa_1242"/>
<dbReference type="EMBL" id="CP003944">
    <property type="protein sequence ID" value="AFZ49939.1"/>
    <property type="molecule type" value="Genomic_DNA"/>
</dbReference>
<reference evidence="2" key="1">
    <citation type="submission" date="2012-04" db="EMBL/GenBank/DDBJ databases">
        <title>Finished genome of Dactylococcopsis salina PCC 8305.</title>
        <authorList>
            <consortium name="US DOE Joint Genome Institute"/>
            <person name="Gugger M."/>
            <person name="Coursin T."/>
            <person name="Rippka R."/>
            <person name="Tandeau De Marsac N."/>
            <person name="Huntemann M."/>
            <person name="Wei C.-L."/>
            <person name="Han J."/>
            <person name="Detter J.C."/>
            <person name="Han C."/>
            <person name="Tapia R."/>
            <person name="Daligault H."/>
            <person name="Chen A."/>
            <person name="Krypides N."/>
            <person name="Mavromatis K."/>
            <person name="Markowitz V."/>
            <person name="Szeto E."/>
            <person name="Ivanova N."/>
            <person name="Ovchinnikova G."/>
            <person name="Pagani I."/>
            <person name="Pati A."/>
            <person name="Goodwin L."/>
            <person name="Peters L."/>
            <person name="Pitluck S."/>
            <person name="Woyke T."/>
            <person name="Kerfeld C."/>
        </authorList>
    </citation>
    <scope>NUCLEOTIDE SEQUENCE [LARGE SCALE GENOMIC DNA]</scope>
    <source>
        <strain evidence="2">PCC 8305</strain>
    </source>
</reference>
<evidence type="ECO:0000313" key="2">
    <source>
        <dbReference type="EMBL" id="AFZ49939.1"/>
    </source>
</evidence>
<feature type="transmembrane region" description="Helical" evidence="1">
    <location>
        <begin position="52"/>
        <end position="74"/>
    </location>
</feature>
<keyword evidence="1" id="KW-0812">Transmembrane</keyword>
<accession>K9YSS9</accession>
<gene>
    <name evidence="2" type="ORF">Dacsa_1242</name>
</gene>
<dbReference type="eggNOG" id="ENOG5031BER">
    <property type="taxonomic scope" value="Bacteria"/>
</dbReference>
<name>K9YSS9_DACS8</name>
<keyword evidence="1" id="KW-1133">Transmembrane helix</keyword>
<dbReference type="STRING" id="13035.Dacsa_1242"/>
<proteinExistence type="predicted"/>
<organism evidence="2 3">
    <name type="scientific">Dactylococcopsis salina (strain PCC 8305)</name>
    <name type="common">Myxobactron salinum</name>
    <dbReference type="NCBI Taxonomy" id="13035"/>
    <lineage>
        <taxon>Bacteria</taxon>
        <taxon>Bacillati</taxon>
        <taxon>Cyanobacteriota</taxon>
        <taxon>Cyanophyceae</taxon>
        <taxon>Nodosilineales</taxon>
        <taxon>Cymatolegaceae</taxon>
        <taxon>Dactylococcopsis</taxon>
    </lineage>
</organism>
<evidence type="ECO:0000256" key="1">
    <source>
        <dbReference type="SAM" id="Phobius"/>
    </source>
</evidence>
<feature type="transmembrane region" description="Helical" evidence="1">
    <location>
        <begin position="20"/>
        <end position="40"/>
    </location>
</feature>